<feature type="domain" description="Acyl-CoA thioesterase-like C-terminal" evidence="3">
    <location>
        <begin position="156"/>
        <end position="289"/>
    </location>
</feature>
<feature type="domain" description="Acyl-CoA thioesterase-like N-terminal HotDog" evidence="2">
    <location>
        <begin position="10"/>
        <end position="86"/>
    </location>
</feature>
<evidence type="ECO:0008006" key="6">
    <source>
        <dbReference type="Google" id="ProtNLM"/>
    </source>
</evidence>
<dbReference type="PANTHER" id="PTHR38110:SF3">
    <property type="entry name" value="THIOESTERASE-LIKE SUPERFAMILY-DOMAIN-CONTAINING PROTEIN"/>
    <property type="match status" value="1"/>
</dbReference>
<name>Q0CPV6_ASPTN</name>
<dbReference type="InterPro" id="IPR049450">
    <property type="entry name" value="ACOT8-like_C"/>
</dbReference>
<dbReference type="OrthoDB" id="2532955at2759"/>
<dbReference type="HOGENOM" id="CLU_597136_0_0_1"/>
<dbReference type="InterPro" id="IPR049449">
    <property type="entry name" value="TesB_ACOT8-like_N"/>
</dbReference>
<evidence type="ECO:0000259" key="3">
    <source>
        <dbReference type="Pfam" id="PF20789"/>
    </source>
</evidence>
<dbReference type="eggNOG" id="ENOG502S4FF">
    <property type="taxonomic scope" value="Eukaryota"/>
</dbReference>
<gene>
    <name evidence="4" type="ORF">ATEG_04278</name>
</gene>
<accession>Q0CPV6</accession>
<dbReference type="Pfam" id="PF13622">
    <property type="entry name" value="4HBT_3"/>
    <property type="match status" value="1"/>
</dbReference>
<dbReference type="RefSeq" id="XP_001213456.1">
    <property type="nucleotide sequence ID" value="XM_001213456.1"/>
</dbReference>
<dbReference type="VEuPathDB" id="FungiDB:ATEG_04278"/>
<organism evidence="4 5">
    <name type="scientific">Aspergillus terreus (strain NIH 2624 / FGSC A1156)</name>
    <dbReference type="NCBI Taxonomy" id="341663"/>
    <lineage>
        <taxon>Eukaryota</taxon>
        <taxon>Fungi</taxon>
        <taxon>Dikarya</taxon>
        <taxon>Ascomycota</taxon>
        <taxon>Pezizomycotina</taxon>
        <taxon>Eurotiomycetes</taxon>
        <taxon>Eurotiomycetidae</taxon>
        <taxon>Eurotiales</taxon>
        <taxon>Aspergillaceae</taxon>
        <taxon>Aspergillus</taxon>
        <taxon>Aspergillus subgen. Circumdati</taxon>
    </lineage>
</organism>
<dbReference type="InterPro" id="IPR029069">
    <property type="entry name" value="HotDog_dom_sf"/>
</dbReference>
<evidence type="ECO:0000256" key="1">
    <source>
        <dbReference type="SAM" id="MobiDB-lite"/>
    </source>
</evidence>
<evidence type="ECO:0000259" key="2">
    <source>
        <dbReference type="Pfam" id="PF13622"/>
    </source>
</evidence>
<reference evidence="5" key="1">
    <citation type="submission" date="2005-09" db="EMBL/GenBank/DDBJ databases">
        <title>Annotation of the Aspergillus terreus NIH2624 genome.</title>
        <authorList>
            <person name="Birren B.W."/>
            <person name="Lander E.S."/>
            <person name="Galagan J.E."/>
            <person name="Nusbaum C."/>
            <person name="Devon K."/>
            <person name="Henn M."/>
            <person name="Ma L.-J."/>
            <person name="Jaffe D.B."/>
            <person name="Butler J."/>
            <person name="Alvarez P."/>
            <person name="Gnerre S."/>
            <person name="Grabherr M."/>
            <person name="Kleber M."/>
            <person name="Mauceli E.W."/>
            <person name="Brockman W."/>
            <person name="Rounsley S."/>
            <person name="Young S.K."/>
            <person name="LaButti K."/>
            <person name="Pushparaj V."/>
            <person name="DeCaprio D."/>
            <person name="Crawford M."/>
            <person name="Koehrsen M."/>
            <person name="Engels R."/>
            <person name="Montgomery P."/>
            <person name="Pearson M."/>
            <person name="Howarth C."/>
            <person name="Larson L."/>
            <person name="Luoma S."/>
            <person name="White J."/>
            <person name="Alvarado L."/>
            <person name="Kodira C.D."/>
            <person name="Zeng Q."/>
            <person name="Oleary S."/>
            <person name="Yandava C."/>
            <person name="Denning D.W."/>
            <person name="Nierman W.C."/>
            <person name="Milne T."/>
            <person name="Madden K."/>
        </authorList>
    </citation>
    <scope>NUCLEOTIDE SEQUENCE [LARGE SCALE GENOMIC DNA]</scope>
    <source>
        <strain evidence="5">NIH 2624 / FGSC A1156</strain>
    </source>
</reference>
<dbReference type="AlphaFoldDB" id="Q0CPV6"/>
<feature type="compositionally biased region" description="Gly residues" evidence="1">
    <location>
        <begin position="439"/>
        <end position="449"/>
    </location>
</feature>
<dbReference type="Proteomes" id="UP000007963">
    <property type="component" value="Unassembled WGS sequence"/>
</dbReference>
<sequence length="458" mass="48555">MKKLSLTTTVPHGGYSAAVLYQLAITHFAHTHPTRYSEAATPISMQLVFLRRTATGPAVLTVEDTKLGARTSTIHVTLSQPSEKNPTGPAEAKITGYITVSPASAETGLTAESGWTLQPAAVAGSRADGTVDLAALERTGRDGEWERQAAPYASFRRVTQQVELYGPAAGRGTRGVIDQWARFTPGGRRDARWTNAAVAFLMDMFPMALDEFDAMSSAATEEETRHKPKWYPTVTMNIDFKKRLPAGGVPWLYSRVHSKRVVNGRMDLDVVVLDEAGDVVALGSQVGLVHRRQVPMYRSIESAMESPRLQARRGVQPERHGIGGYDQLVGVVGIGLEDLGARPEFAADAADDLGADDGNGGDTDGALVAHIQLSGEQTAPGGGEALGGDLTTRRLRQTQGDGERHGIVETGGDYAAMGGGRVAGHAGGHEMPQGVDVRGVGGGERGARVGGRHGPGRR</sequence>
<dbReference type="PANTHER" id="PTHR38110">
    <property type="entry name" value="CHROMOSOME 23, WHOLE GENOME SHOTGUN SEQUENCE"/>
    <property type="match status" value="1"/>
</dbReference>
<dbReference type="SUPFAM" id="SSF54637">
    <property type="entry name" value="Thioesterase/thiol ester dehydrase-isomerase"/>
    <property type="match status" value="1"/>
</dbReference>
<dbReference type="EMBL" id="CH476599">
    <property type="protein sequence ID" value="EAU34725.1"/>
    <property type="molecule type" value="Genomic_DNA"/>
</dbReference>
<dbReference type="GeneID" id="4320490"/>
<dbReference type="Gene3D" id="2.40.160.210">
    <property type="entry name" value="Acyl-CoA thioesterase, double hotdog domain"/>
    <property type="match status" value="1"/>
</dbReference>
<dbReference type="Pfam" id="PF20789">
    <property type="entry name" value="4HBT_3C"/>
    <property type="match status" value="1"/>
</dbReference>
<dbReference type="STRING" id="341663.Q0CPV6"/>
<dbReference type="InterPro" id="IPR052389">
    <property type="entry name" value="Sec_Metab_Biosynth-Assoc"/>
</dbReference>
<dbReference type="InterPro" id="IPR042171">
    <property type="entry name" value="Acyl-CoA_hotdog"/>
</dbReference>
<protein>
    <recommendedName>
        <fullName evidence="6">Thioesterase domain-containing protein</fullName>
    </recommendedName>
</protein>
<feature type="region of interest" description="Disordered" evidence="1">
    <location>
        <begin position="429"/>
        <end position="458"/>
    </location>
</feature>
<evidence type="ECO:0000313" key="4">
    <source>
        <dbReference type="EMBL" id="EAU34725.1"/>
    </source>
</evidence>
<proteinExistence type="predicted"/>
<evidence type="ECO:0000313" key="5">
    <source>
        <dbReference type="Proteomes" id="UP000007963"/>
    </source>
</evidence>